<feature type="region of interest" description="Disordered" evidence="1">
    <location>
        <begin position="550"/>
        <end position="580"/>
    </location>
</feature>
<proteinExistence type="predicted"/>
<reference evidence="2" key="1">
    <citation type="submission" date="2021-06" db="EMBL/GenBank/DDBJ databases">
        <authorList>
            <person name="Kallberg Y."/>
            <person name="Tangrot J."/>
            <person name="Rosling A."/>
        </authorList>
    </citation>
    <scope>NUCLEOTIDE SEQUENCE</scope>
    <source>
        <strain evidence="2">IA702</strain>
    </source>
</reference>
<dbReference type="OrthoDB" id="2430144at2759"/>
<feature type="compositionally biased region" description="Basic and acidic residues" evidence="1">
    <location>
        <begin position="137"/>
        <end position="175"/>
    </location>
</feature>
<dbReference type="EMBL" id="CAJVPJ010000684">
    <property type="protein sequence ID" value="CAG8548826.1"/>
    <property type="molecule type" value="Genomic_DNA"/>
</dbReference>
<gene>
    <name evidence="2" type="ORF">POCULU_LOCUS4913</name>
</gene>
<name>A0A9N9AXR5_9GLOM</name>
<keyword evidence="3" id="KW-1185">Reference proteome</keyword>
<evidence type="ECO:0000256" key="1">
    <source>
        <dbReference type="SAM" id="MobiDB-lite"/>
    </source>
</evidence>
<evidence type="ECO:0000313" key="3">
    <source>
        <dbReference type="Proteomes" id="UP000789572"/>
    </source>
</evidence>
<feature type="region of interest" description="Disordered" evidence="1">
    <location>
        <begin position="137"/>
        <end position="194"/>
    </location>
</feature>
<sequence>MDISSGISSYFSNTEIEAWSYMSCLEYLAKVCAHLTSGAYDEILDKYKNHLFSIVSSTSSLKKAKDKAFRLNNTAERSFQRIEVTSFFKRLDTRVDMNATDSLANATTNLVDAKEKLYKLKLKSSAYDRFVESTDAKNDRSSKRLRQETIISEENKKKSDTNTVPKADDNNFDERKDDDENNSAGRVEEESYSSNYMTSSVMDIFSESYSQLQTSNDSSSLLSVLKKYCTNESTSPYDLARSFIMDLSLSSKIRGQFSNEEWAELVKRRPDVVRKSYHHEIESLISHLFSQKMDLLQARKKWYELRNLVAPSTSTRYNNEFSYTENDWEKIKRWVERVTGQFLDAFESLRNPLQNNCHEREWTGDYLIPLIQGVLKLKLDGNLYVPWGEISVLASLRCRNNDKDKLIEQLERNHQVDLLCNYEQYEIACALACGGPHSYNLTKLASDEFNLPRIMKDMLDDLELKLLKAGKGQLRPYVIGIQSYINMTEIRVYLMERREIYFLHHLKSFNLPLTFSTYHYLKVALRVAWNIRGLVNSLVRELEETIIHDDDDGFKTPPTMLSNNMKTNETPPKQPKKKKT</sequence>
<protein>
    <submittedName>
        <fullName evidence="2">3854_t:CDS:1</fullName>
    </submittedName>
</protein>
<dbReference type="Proteomes" id="UP000789572">
    <property type="component" value="Unassembled WGS sequence"/>
</dbReference>
<dbReference type="AlphaFoldDB" id="A0A9N9AXR5"/>
<accession>A0A9N9AXR5</accession>
<organism evidence="2 3">
    <name type="scientific">Paraglomus occultum</name>
    <dbReference type="NCBI Taxonomy" id="144539"/>
    <lineage>
        <taxon>Eukaryota</taxon>
        <taxon>Fungi</taxon>
        <taxon>Fungi incertae sedis</taxon>
        <taxon>Mucoromycota</taxon>
        <taxon>Glomeromycotina</taxon>
        <taxon>Glomeromycetes</taxon>
        <taxon>Paraglomerales</taxon>
        <taxon>Paraglomeraceae</taxon>
        <taxon>Paraglomus</taxon>
    </lineage>
</organism>
<evidence type="ECO:0000313" key="2">
    <source>
        <dbReference type="EMBL" id="CAG8548826.1"/>
    </source>
</evidence>
<comment type="caution">
    <text evidence="2">The sequence shown here is derived from an EMBL/GenBank/DDBJ whole genome shotgun (WGS) entry which is preliminary data.</text>
</comment>